<dbReference type="VEuPathDB" id="FungiDB:CHGG_06356"/>
<gene>
    <name evidence="1" type="ORF">CHGG_06356</name>
</gene>
<organism evidence="1 2">
    <name type="scientific">Chaetomium globosum (strain ATCC 6205 / CBS 148.51 / DSM 1962 / NBRC 6347 / NRRL 1970)</name>
    <name type="common">Soil fungus</name>
    <dbReference type="NCBI Taxonomy" id="306901"/>
    <lineage>
        <taxon>Eukaryota</taxon>
        <taxon>Fungi</taxon>
        <taxon>Dikarya</taxon>
        <taxon>Ascomycota</taxon>
        <taxon>Pezizomycotina</taxon>
        <taxon>Sordariomycetes</taxon>
        <taxon>Sordariomycetidae</taxon>
        <taxon>Sordariales</taxon>
        <taxon>Chaetomiaceae</taxon>
        <taxon>Chaetomium</taxon>
    </lineage>
</organism>
<proteinExistence type="predicted"/>
<reference evidence="2" key="1">
    <citation type="journal article" date="2015" name="Genome Announc.">
        <title>Draft genome sequence of the cellulolytic fungus Chaetomium globosum.</title>
        <authorList>
            <person name="Cuomo C.A."/>
            <person name="Untereiner W.A."/>
            <person name="Ma L.-J."/>
            <person name="Grabherr M."/>
            <person name="Birren B.W."/>
        </authorList>
    </citation>
    <scope>NUCLEOTIDE SEQUENCE [LARGE SCALE GENOMIC DNA]</scope>
    <source>
        <strain evidence="2">ATCC 6205 / CBS 148.51 / DSM 1962 / NBRC 6347 / NRRL 1970</strain>
    </source>
</reference>
<accession>Q2H4Q9</accession>
<dbReference type="EMBL" id="CH408031">
    <property type="protein sequence ID" value="EAQ89737.1"/>
    <property type="molecule type" value="Genomic_DNA"/>
</dbReference>
<dbReference type="InParanoid" id="Q2H4Q9"/>
<dbReference type="RefSeq" id="XP_001222451.1">
    <property type="nucleotide sequence ID" value="XM_001222450.1"/>
</dbReference>
<dbReference type="GeneID" id="4391299"/>
<dbReference type="HOGENOM" id="CLU_1277496_0_0_1"/>
<name>Q2H4Q9_CHAGB</name>
<dbReference type="Proteomes" id="UP000001056">
    <property type="component" value="Unassembled WGS sequence"/>
</dbReference>
<sequence length="216" mass="24042">MLPGVSSEHRAPSWSWAGAKSGAELSWPTQFYRGPYTYAAKVVSVEVRSKPGDDFGSVEGGELVLEAPYRHLHLWLGSYSGGLSSPASLVLRALTRLGRLPRTRKLAQIVLTRPDFLASTSSSRSVTVSSSSTRFTLVQIAKTDKVLYLLILQPLAAEHDRSGPQHRYRRVGLLGLQPYQYDDDKYVGEEMTDRLEGAAYREVTRGEWPRDSFVIV</sequence>
<evidence type="ECO:0000313" key="2">
    <source>
        <dbReference type="Proteomes" id="UP000001056"/>
    </source>
</evidence>
<keyword evidence="2" id="KW-1185">Reference proteome</keyword>
<dbReference type="OrthoDB" id="3486565at2759"/>
<evidence type="ECO:0000313" key="1">
    <source>
        <dbReference type="EMBL" id="EAQ89737.1"/>
    </source>
</evidence>
<dbReference type="AlphaFoldDB" id="Q2H4Q9"/>
<protein>
    <submittedName>
        <fullName evidence="1">Uncharacterized protein</fullName>
    </submittedName>
</protein>